<keyword evidence="3" id="KW-0378">Hydrolase</keyword>
<keyword evidence="1" id="KW-0479">Metal-binding</keyword>
<dbReference type="Gene3D" id="3.30.70.100">
    <property type="match status" value="1"/>
</dbReference>
<dbReference type="RefSeq" id="WP_053767510.1">
    <property type="nucleotide sequence ID" value="NZ_LHCI01000106.1"/>
</dbReference>
<dbReference type="Pfam" id="PF00403">
    <property type="entry name" value="HMA"/>
    <property type="match status" value="1"/>
</dbReference>
<dbReference type="InterPro" id="IPR036163">
    <property type="entry name" value="HMA_dom_sf"/>
</dbReference>
<dbReference type="CDD" id="cd00371">
    <property type="entry name" value="HMA"/>
    <property type="match status" value="1"/>
</dbReference>
<proteinExistence type="predicted"/>
<evidence type="ECO:0000313" key="3">
    <source>
        <dbReference type="EMBL" id="KOX89758.1"/>
    </source>
</evidence>
<evidence type="ECO:0000256" key="1">
    <source>
        <dbReference type="ARBA" id="ARBA00022723"/>
    </source>
</evidence>
<dbReference type="GO" id="GO:0046872">
    <property type="term" value="F:metal ion binding"/>
    <property type="evidence" value="ECO:0007669"/>
    <property type="project" value="UniProtKB-KW"/>
</dbReference>
<dbReference type="SUPFAM" id="SSF55008">
    <property type="entry name" value="HMA, heavy metal-associated domain"/>
    <property type="match status" value="1"/>
</dbReference>
<dbReference type="InterPro" id="IPR006121">
    <property type="entry name" value="HMA_dom"/>
</dbReference>
<gene>
    <name evidence="3" type="primary">copA</name>
    <name evidence="3" type="ORF">BVI061214_00939</name>
</gene>
<dbReference type="EC" id="3.6.3.54" evidence="3"/>
<protein>
    <submittedName>
        <fullName evidence="3">Copper-exporting P-type ATPase A</fullName>
        <ecNumber evidence="3">3.6.3.54</ecNumber>
    </submittedName>
</protein>
<dbReference type="PATRIC" id="fig|271.14.peg.1014"/>
<dbReference type="Proteomes" id="UP000037685">
    <property type="component" value="Unassembled WGS sequence"/>
</dbReference>
<dbReference type="PROSITE" id="PS01047">
    <property type="entry name" value="HMA_1"/>
    <property type="match status" value="1"/>
</dbReference>
<dbReference type="AlphaFoldDB" id="A0A0M9AEE9"/>
<reference evidence="3 4" key="1">
    <citation type="submission" date="2015-07" db="EMBL/GenBank/DDBJ databases">
        <authorList>
            <person name="Noorani M."/>
        </authorList>
    </citation>
    <scope>NUCLEOTIDE SEQUENCE [LARGE SCALE GENOMIC DNA]</scope>
    <source>
        <strain evidence="4">ATCC 25104 / DSM 625 / JCM 10724 / NBRC 103206 / NCIMB 11243 / YT-1</strain>
    </source>
</reference>
<feature type="domain" description="HMA" evidence="2">
    <location>
        <begin position="1"/>
        <end position="63"/>
    </location>
</feature>
<dbReference type="InterPro" id="IPR017969">
    <property type="entry name" value="Heavy-metal-associated_CS"/>
</dbReference>
<organism evidence="3 4">
    <name type="scientific">Thermus aquaticus</name>
    <dbReference type="NCBI Taxonomy" id="271"/>
    <lineage>
        <taxon>Bacteria</taxon>
        <taxon>Thermotogati</taxon>
        <taxon>Deinococcota</taxon>
        <taxon>Deinococci</taxon>
        <taxon>Thermales</taxon>
        <taxon>Thermaceae</taxon>
        <taxon>Thermus</taxon>
    </lineage>
</organism>
<dbReference type="PROSITE" id="PS50846">
    <property type="entry name" value="HMA_2"/>
    <property type="match status" value="1"/>
</dbReference>
<evidence type="ECO:0000313" key="4">
    <source>
        <dbReference type="Proteomes" id="UP000037685"/>
    </source>
</evidence>
<accession>A0A0M9AEE9</accession>
<name>A0A0M9AEE9_THEAQ</name>
<evidence type="ECO:0000259" key="2">
    <source>
        <dbReference type="PROSITE" id="PS50846"/>
    </source>
</evidence>
<dbReference type="FunFam" id="3.30.70.100:FF:000001">
    <property type="entry name" value="ATPase copper transporting beta"/>
    <property type="match status" value="1"/>
</dbReference>
<dbReference type="GO" id="GO:0016787">
    <property type="term" value="F:hydrolase activity"/>
    <property type="evidence" value="ECO:0007669"/>
    <property type="project" value="UniProtKB-KW"/>
</dbReference>
<dbReference type="EMBL" id="LHCI01000106">
    <property type="protein sequence ID" value="KOX89758.1"/>
    <property type="molecule type" value="Genomic_DNA"/>
</dbReference>
<comment type="caution">
    <text evidence="3">The sequence shown here is derived from an EMBL/GenBank/DDBJ whole genome shotgun (WGS) entry which is preliminary data.</text>
</comment>
<sequence>MLKLKVEGMTCNHCVMAVKKALSRGPGVERAEVSLERGEALVEGNADPKALIQAVEAEGYRAEVLA</sequence>